<reference evidence="4 5" key="1">
    <citation type="journal article" date="2023" name="BMC Biotechnol.">
        <title>Vitis rotundifolia cv Carlos genome sequencing.</title>
        <authorList>
            <person name="Huff M."/>
            <person name="Hulse-Kemp A."/>
            <person name="Scheffler B."/>
            <person name="Youngblood R."/>
            <person name="Simpson S."/>
            <person name="Babiker E."/>
            <person name="Staton M."/>
        </authorList>
    </citation>
    <scope>NUCLEOTIDE SEQUENCE [LARGE SCALE GENOMIC DNA]</scope>
    <source>
        <tissue evidence="4">Leaf</tissue>
    </source>
</reference>
<sequence length="218" mass="23591">MGTEMVNDIAIQVGMILFTVLMFLYTSDIPGKALAKLRLWYNQTNLEAKRHFVLGAQRLAQARSPDTSPSDVISLAKTAAEEADKALSLNPKDAAAHILKALALDLQGFRLSALDSLDAALSPLAVKSLTDQERGDALIKRAQLKIGLDKVGRVDSAVADLVEAVSVGSEKDKAYCLLGECYEMKEMKEEATKAYQEAIKIQPNSALARDALDRLTTG</sequence>
<keyword evidence="5" id="KW-1185">Reference proteome</keyword>
<accession>A0AA39D7Z8</accession>
<keyword evidence="3" id="KW-0472">Membrane</keyword>
<dbReference type="InterPro" id="IPR038906">
    <property type="entry name" value="TTC36"/>
</dbReference>
<comment type="caution">
    <text evidence="4">The sequence shown here is derived from an EMBL/GenBank/DDBJ whole genome shotgun (WGS) entry which is preliminary data.</text>
</comment>
<dbReference type="SUPFAM" id="SSF48452">
    <property type="entry name" value="TPR-like"/>
    <property type="match status" value="1"/>
</dbReference>
<evidence type="ECO:0000313" key="5">
    <source>
        <dbReference type="Proteomes" id="UP001168098"/>
    </source>
</evidence>
<evidence type="ECO:0000256" key="3">
    <source>
        <dbReference type="SAM" id="Phobius"/>
    </source>
</evidence>
<name>A0AA39D7Z8_VITRO</name>
<dbReference type="InterPro" id="IPR019734">
    <property type="entry name" value="TPR_rpt"/>
</dbReference>
<dbReference type="Pfam" id="PF00515">
    <property type="entry name" value="TPR_1"/>
    <property type="match status" value="1"/>
</dbReference>
<dbReference type="PANTHER" id="PTHR21405">
    <property type="entry name" value="CDNA SEQUENCE BC021608"/>
    <property type="match status" value="1"/>
</dbReference>
<dbReference type="PANTHER" id="PTHR21405:SF0">
    <property type="entry name" value="TETRATRICOPEPTIDE REPEAT PROTEIN 36"/>
    <property type="match status" value="1"/>
</dbReference>
<evidence type="ECO:0000256" key="2">
    <source>
        <dbReference type="PROSITE-ProRule" id="PRU00339"/>
    </source>
</evidence>
<dbReference type="PROSITE" id="PS50005">
    <property type="entry name" value="TPR"/>
    <property type="match status" value="1"/>
</dbReference>
<keyword evidence="3" id="KW-1133">Transmembrane helix</keyword>
<keyword evidence="3" id="KW-0812">Transmembrane</keyword>
<evidence type="ECO:0000256" key="1">
    <source>
        <dbReference type="ARBA" id="ARBA00006995"/>
    </source>
</evidence>
<organism evidence="4 5">
    <name type="scientific">Vitis rotundifolia</name>
    <name type="common">Muscadine grape</name>
    <dbReference type="NCBI Taxonomy" id="103349"/>
    <lineage>
        <taxon>Eukaryota</taxon>
        <taxon>Viridiplantae</taxon>
        <taxon>Streptophyta</taxon>
        <taxon>Embryophyta</taxon>
        <taxon>Tracheophyta</taxon>
        <taxon>Spermatophyta</taxon>
        <taxon>Magnoliopsida</taxon>
        <taxon>eudicotyledons</taxon>
        <taxon>Gunneridae</taxon>
        <taxon>Pentapetalae</taxon>
        <taxon>rosids</taxon>
        <taxon>Vitales</taxon>
        <taxon>Vitaceae</taxon>
        <taxon>Viteae</taxon>
        <taxon>Vitis</taxon>
    </lineage>
</organism>
<dbReference type="SMART" id="SM00028">
    <property type="entry name" value="TPR"/>
    <property type="match status" value="1"/>
</dbReference>
<dbReference type="Proteomes" id="UP001168098">
    <property type="component" value="Unassembled WGS sequence"/>
</dbReference>
<dbReference type="Gene3D" id="1.25.40.10">
    <property type="entry name" value="Tetratricopeptide repeat domain"/>
    <property type="match status" value="1"/>
</dbReference>
<proteinExistence type="inferred from homology"/>
<dbReference type="AlphaFoldDB" id="A0AA39D7Z8"/>
<feature type="repeat" description="TPR" evidence="2">
    <location>
        <begin position="172"/>
        <end position="205"/>
    </location>
</feature>
<protein>
    <submittedName>
        <fullName evidence="4">Uncharacterized protein</fullName>
    </submittedName>
</protein>
<keyword evidence="2" id="KW-0802">TPR repeat</keyword>
<evidence type="ECO:0000313" key="4">
    <source>
        <dbReference type="EMBL" id="KAJ9674034.1"/>
    </source>
</evidence>
<feature type="transmembrane region" description="Helical" evidence="3">
    <location>
        <begin position="6"/>
        <end position="26"/>
    </location>
</feature>
<dbReference type="InterPro" id="IPR011990">
    <property type="entry name" value="TPR-like_helical_dom_sf"/>
</dbReference>
<gene>
    <name evidence="4" type="ORF">PVL29_023531</name>
</gene>
<dbReference type="EMBL" id="JARBHA010000018">
    <property type="protein sequence ID" value="KAJ9674034.1"/>
    <property type="molecule type" value="Genomic_DNA"/>
</dbReference>
<comment type="similarity">
    <text evidence="1">Belongs to the TTC36 family.</text>
</comment>